<feature type="transmembrane region" description="Helical" evidence="9">
    <location>
        <begin position="12"/>
        <end position="31"/>
    </location>
</feature>
<evidence type="ECO:0000256" key="7">
    <source>
        <dbReference type="PROSITE-ProRule" id="PRU00377"/>
    </source>
</evidence>
<evidence type="ECO:0000256" key="6">
    <source>
        <dbReference type="PROSITE-ProRule" id="PRU00076"/>
    </source>
</evidence>
<dbReference type="Gene3D" id="2.10.25.140">
    <property type="match status" value="1"/>
</dbReference>
<evidence type="ECO:0000256" key="3">
    <source>
        <dbReference type="ARBA" id="ARBA00022737"/>
    </source>
</evidence>
<keyword evidence="4" id="KW-0221">Differentiation</keyword>
<dbReference type="InterPro" id="IPR000742">
    <property type="entry name" value="EGF"/>
</dbReference>
<dbReference type="PANTHER" id="PTHR24049">
    <property type="entry name" value="CRUMBS FAMILY MEMBER"/>
    <property type="match status" value="1"/>
</dbReference>
<evidence type="ECO:0000259" key="11">
    <source>
        <dbReference type="PROSITE" id="PS51051"/>
    </source>
</evidence>
<dbReference type="GO" id="GO:0030154">
    <property type="term" value="P:cell differentiation"/>
    <property type="evidence" value="ECO:0007669"/>
    <property type="project" value="UniProtKB-KW"/>
</dbReference>
<evidence type="ECO:0000259" key="10">
    <source>
        <dbReference type="PROSITE" id="PS50026"/>
    </source>
</evidence>
<dbReference type="GO" id="GO:0016020">
    <property type="term" value="C:membrane"/>
    <property type="evidence" value="ECO:0007669"/>
    <property type="project" value="UniProtKB-SubCell"/>
</dbReference>
<keyword evidence="5 6" id="KW-1015">Disulfide bond</keyword>
<evidence type="ECO:0000256" key="4">
    <source>
        <dbReference type="ARBA" id="ARBA00022782"/>
    </source>
</evidence>
<keyword evidence="2 6" id="KW-0245">EGF-like domain</keyword>
<dbReference type="Gene3D" id="2.60.40.3510">
    <property type="match status" value="1"/>
</dbReference>
<name>A0A8W8LP04_MAGGI</name>
<organism evidence="12 13">
    <name type="scientific">Magallana gigas</name>
    <name type="common">Pacific oyster</name>
    <name type="synonym">Crassostrea gigas</name>
    <dbReference type="NCBI Taxonomy" id="29159"/>
    <lineage>
        <taxon>Eukaryota</taxon>
        <taxon>Metazoa</taxon>
        <taxon>Spiralia</taxon>
        <taxon>Lophotrochozoa</taxon>
        <taxon>Mollusca</taxon>
        <taxon>Bivalvia</taxon>
        <taxon>Autobranchia</taxon>
        <taxon>Pteriomorphia</taxon>
        <taxon>Ostreida</taxon>
        <taxon>Ostreoidea</taxon>
        <taxon>Ostreidae</taxon>
        <taxon>Magallana</taxon>
    </lineage>
</organism>
<keyword evidence="1 8" id="KW-0217">Developmental protein</keyword>
<reference evidence="12" key="1">
    <citation type="submission" date="2022-08" db="UniProtKB">
        <authorList>
            <consortium name="EnsemblMetazoa"/>
        </authorList>
    </citation>
    <scope>IDENTIFICATION</scope>
    <source>
        <strain evidence="12">05x7-T-G4-1.051#20</strain>
    </source>
</reference>
<dbReference type="Gene3D" id="2.10.25.10">
    <property type="entry name" value="Laminin"/>
    <property type="match status" value="2"/>
</dbReference>
<comment type="function">
    <text evidence="8">Putative Notch ligand involved in the mediation of Notch signaling.</text>
</comment>
<evidence type="ECO:0000256" key="8">
    <source>
        <dbReference type="RuleBase" id="RU280815"/>
    </source>
</evidence>
<comment type="caution">
    <text evidence="6">Lacks conserved residue(s) required for the propagation of feature annotation.</text>
</comment>
<dbReference type="Pfam" id="PF01414">
    <property type="entry name" value="DSL"/>
    <property type="match status" value="1"/>
</dbReference>
<keyword evidence="8 9" id="KW-0472">Membrane</keyword>
<dbReference type="SMART" id="SM00181">
    <property type="entry name" value="EGF"/>
    <property type="match status" value="3"/>
</dbReference>
<keyword evidence="13" id="KW-1185">Reference proteome</keyword>
<dbReference type="SMART" id="SM00051">
    <property type="entry name" value="DSL"/>
    <property type="match status" value="1"/>
</dbReference>
<keyword evidence="8 9" id="KW-1133">Transmembrane helix</keyword>
<protein>
    <recommendedName>
        <fullName evidence="8">Delta-like protein</fullName>
    </recommendedName>
</protein>
<evidence type="ECO:0000256" key="5">
    <source>
        <dbReference type="ARBA" id="ARBA00023157"/>
    </source>
</evidence>
<keyword evidence="8" id="KW-0732">Signal</keyword>
<evidence type="ECO:0000256" key="9">
    <source>
        <dbReference type="SAM" id="Phobius"/>
    </source>
</evidence>
<dbReference type="AlphaFoldDB" id="A0A8W8LP04"/>
<dbReference type="Proteomes" id="UP000005408">
    <property type="component" value="Unassembled WGS sequence"/>
</dbReference>
<feature type="disulfide bond" evidence="7">
    <location>
        <begin position="187"/>
        <end position="196"/>
    </location>
</feature>
<sequence length="629" mass="70632">MYSRQESVPRNMWTLYKLVCFYVVFLNIGGVCGGGHLSVRLVGYVNPGGNGENGRPCDGRYFFRGSPCDHRFIICVDKENGGNSIDKCHFGRVETPSIPDQDTVSFPTNIRGLENPILFNVTSWPDSGKFILKVDVWDDDVRSKDEHVEYLYKYFVIKPSGSRYNHTAKRFMLHRRTRLTLELAVFCDQFYFGPSCDIYCQSRNDSLGHYTCNSTGRKQCLKGLSSNGLLRRLTVPEQWYMSTEEDSYNCSCPHGFVGVNCDIELCKDNYCRHDGDCYIVGDTHVCVCIPGWTGNRCQDRLSVVMTSHVPTTAHAQYQKINIIADARTGGKEMAVYLTWMNVSIAHVRDNPNVLILKGVTGCQCSPGWTGINCTEQSDNPCLHGECVNPRCLPSGRTYHPQCLESWSGSLVLQIPRLVVITTTCGNNGNGTSCVCDKESGSGLREGNEMTSCLSNCSSNVQCEVTSDGEWSCTCGQQLCYLPFPEFCCSVENDSNVSLALTPLNSFNESYFDRDHFMSPCSDFNMTFLASLKRTNDSQTQYLKQEISAKVTFDNETTCTMWRQWVVTYCLHPLMGTTSRTIPVFVGIVCFVVLRRRLARQDSGEDEDDEEALGNVPATFHNILYAEMNN</sequence>
<dbReference type="PROSITE" id="PS01186">
    <property type="entry name" value="EGF_2"/>
    <property type="match status" value="1"/>
</dbReference>
<comment type="subcellular location">
    <subcellularLocation>
        <location evidence="8">Membrane</location>
        <topology evidence="8">Single-pass type I membrane protein</topology>
    </subcellularLocation>
</comment>
<feature type="domain" description="EGF-like" evidence="10">
    <location>
        <begin position="262"/>
        <end position="298"/>
    </location>
</feature>
<feature type="domain" description="DSL" evidence="11">
    <location>
        <begin position="185"/>
        <end position="229"/>
    </location>
</feature>
<evidence type="ECO:0000313" key="13">
    <source>
        <dbReference type="Proteomes" id="UP000005408"/>
    </source>
</evidence>
<feature type="disulfide bond" evidence="7">
    <location>
        <begin position="200"/>
        <end position="212"/>
    </location>
</feature>
<dbReference type="InterPro" id="IPR051022">
    <property type="entry name" value="Notch_Cell-Fate_Det"/>
</dbReference>
<dbReference type="PROSITE" id="PS51051">
    <property type="entry name" value="DSL"/>
    <property type="match status" value="1"/>
</dbReference>
<feature type="disulfide bond" evidence="6">
    <location>
        <begin position="288"/>
        <end position="297"/>
    </location>
</feature>
<evidence type="ECO:0000313" key="12">
    <source>
        <dbReference type="EnsemblMetazoa" id="G29306.3:cds"/>
    </source>
</evidence>
<dbReference type="EnsemblMetazoa" id="G29306.3">
    <property type="protein sequence ID" value="G29306.3:cds"/>
    <property type="gene ID" value="G29306"/>
</dbReference>
<evidence type="ECO:0000256" key="2">
    <source>
        <dbReference type="ARBA" id="ARBA00022536"/>
    </source>
</evidence>
<dbReference type="SUPFAM" id="SSF57196">
    <property type="entry name" value="EGF/Laminin"/>
    <property type="match status" value="1"/>
</dbReference>
<proteinExistence type="predicted"/>
<keyword evidence="8 9" id="KW-0812">Transmembrane</keyword>
<accession>A0A8W8LP04</accession>
<dbReference type="InterPro" id="IPR001774">
    <property type="entry name" value="DSL"/>
</dbReference>
<dbReference type="GO" id="GO:0007154">
    <property type="term" value="P:cell communication"/>
    <property type="evidence" value="ECO:0007669"/>
    <property type="project" value="InterPro"/>
</dbReference>
<keyword evidence="3 8" id="KW-0677">Repeat</keyword>
<evidence type="ECO:0000256" key="1">
    <source>
        <dbReference type="ARBA" id="ARBA00022473"/>
    </source>
</evidence>
<dbReference type="PROSITE" id="PS50026">
    <property type="entry name" value="EGF_3"/>
    <property type="match status" value="1"/>
</dbReference>
<dbReference type="PROSITE" id="PS00022">
    <property type="entry name" value="EGF_1"/>
    <property type="match status" value="1"/>
</dbReference>